<dbReference type="PANTHER" id="PTHR42861">
    <property type="entry name" value="CALCIUM-TRANSPORTING ATPASE"/>
    <property type="match status" value="1"/>
</dbReference>
<dbReference type="InterPro" id="IPR008250">
    <property type="entry name" value="ATPase_P-typ_transduc_dom_A_sf"/>
</dbReference>
<evidence type="ECO:0000256" key="6">
    <source>
        <dbReference type="SAM" id="Phobius"/>
    </source>
</evidence>
<dbReference type="InterPro" id="IPR018303">
    <property type="entry name" value="ATPase_P-typ_P_site"/>
</dbReference>
<dbReference type="SFLD" id="SFLDG00002">
    <property type="entry name" value="C1.7:_P-type_atpase_like"/>
    <property type="match status" value="1"/>
</dbReference>
<dbReference type="Gene3D" id="1.20.1110.10">
    <property type="entry name" value="Calcium-transporting ATPase, transmembrane domain"/>
    <property type="match status" value="1"/>
</dbReference>
<evidence type="ECO:0000256" key="2">
    <source>
        <dbReference type="ARBA" id="ARBA00022692"/>
    </source>
</evidence>
<dbReference type="Pfam" id="PF00122">
    <property type="entry name" value="E1-E2_ATPase"/>
    <property type="match status" value="1"/>
</dbReference>
<dbReference type="InterPro" id="IPR044492">
    <property type="entry name" value="P_typ_ATPase_HD_dom"/>
</dbReference>
<evidence type="ECO:0000313" key="8">
    <source>
        <dbReference type="EMBL" id="AMC00290.1"/>
    </source>
</evidence>
<dbReference type="SFLD" id="SFLDF00027">
    <property type="entry name" value="p-type_atpase"/>
    <property type="match status" value="1"/>
</dbReference>
<evidence type="ECO:0000256" key="4">
    <source>
        <dbReference type="ARBA" id="ARBA00022989"/>
    </source>
</evidence>
<keyword evidence="2 6" id="KW-0812">Transmembrane</keyword>
<dbReference type="Gene3D" id="3.40.1110.10">
    <property type="entry name" value="Calcium-transporting ATPase, cytoplasmic domain N"/>
    <property type="match status" value="1"/>
</dbReference>
<keyword evidence="3" id="KW-1278">Translocase</keyword>
<protein>
    <submittedName>
        <fullName evidence="8">ATPase</fullName>
    </submittedName>
</protein>
<dbReference type="SUPFAM" id="SSF81653">
    <property type="entry name" value="Calcium ATPase, transduction domain A"/>
    <property type="match status" value="1"/>
</dbReference>
<evidence type="ECO:0000259" key="7">
    <source>
        <dbReference type="Pfam" id="PF00122"/>
    </source>
</evidence>
<dbReference type="KEGG" id="avs:AWM76_01230"/>
<evidence type="ECO:0000313" key="9">
    <source>
        <dbReference type="Proteomes" id="UP000066986"/>
    </source>
</evidence>
<dbReference type="Proteomes" id="UP000066986">
    <property type="component" value="Chromosome"/>
</dbReference>
<dbReference type="InterPro" id="IPR059000">
    <property type="entry name" value="ATPase_P-type_domA"/>
</dbReference>
<gene>
    <name evidence="8" type="ORF">AWM76_01230</name>
</gene>
<dbReference type="InterPro" id="IPR036412">
    <property type="entry name" value="HAD-like_sf"/>
</dbReference>
<evidence type="ECO:0000256" key="1">
    <source>
        <dbReference type="ARBA" id="ARBA00004141"/>
    </source>
</evidence>
<dbReference type="GO" id="GO:0016887">
    <property type="term" value="F:ATP hydrolysis activity"/>
    <property type="evidence" value="ECO:0007669"/>
    <property type="project" value="InterPro"/>
</dbReference>
<dbReference type="Gene3D" id="2.70.150.10">
    <property type="entry name" value="Calcium-transporting ATPase, cytoplasmic transduction domain A"/>
    <property type="match status" value="1"/>
</dbReference>
<dbReference type="InterPro" id="IPR023299">
    <property type="entry name" value="ATPase_P-typ_cyto_dom_N"/>
</dbReference>
<keyword evidence="4 6" id="KW-1133">Transmembrane helix</keyword>
<dbReference type="GO" id="GO:0016020">
    <property type="term" value="C:membrane"/>
    <property type="evidence" value="ECO:0007669"/>
    <property type="project" value="UniProtKB-SubCell"/>
</dbReference>
<proteinExistence type="predicted"/>
<feature type="transmembrane region" description="Helical" evidence="6">
    <location>
        <begin position="751"/>
        <end position="770"/>
    </location>
</feature>
<dbReference type="PROSITE" id="PS00154">
    <property type="entry name" value="ATPASE_E1_E2"/>
    <property type="match status" value="1"/>
</dbReference>
<feature type="transmembrane region" description="Helical" evidence="6">
    <location>
        <begin position="74"/>
        <end position="92"/>
    </location>
</feature>
<dbReference type="InterPro" id="IPR023214">
    <property type="entry name" value="HAD_sf"/>
</dbReference>
<dbReference type="SUPFAM" id="SSF56784">
    <property type="entry name" value="HAD-like"/>
    <property type="match status" value="1"/>
</dbReference>
<dbReference type="InterPro" id="IPR001757">
    <property type="entry name" value="P_typ_ATPase"/>
</dbReference>
<accession>A0AAU8U3S8</accession>
<dbReference type="PRINTS" id="PR00121">
    <property type="entry name" value="NAKATPASE"/>
</dbReference>
<dbReference type="NCBIfam" id="TIGR01494">
    <property type="entry name" value="ATPase_P-type"/>
    <property type="match status" value="2"/>
</dbReference>
<dbReference type="Gene3D" id="3.40.50.1000">
    <property type="entry name" value="HAD superfamily/HAD-like"/>
    <property type="match status" value="1"/>
</dbReference>
<comment type="subcellular location">
    <subcellularLocation>
        <location evidence="1">Membrane</location>
        <topology evidence="1">Multi-pass membrane protein</topology>
    </subcellularLocation>
</comment>
<feature type="transmembrane region" description="Helical" evidence="6">
    <location>
        <begin position="223"/>
        <end position="242"/>
    </location>
</feature>
<name>A0AAU8U3S8_9LACT</name>
<keyword evidence="5 6" id="KW-0472">Membrane</keyword>
<dbReference type="AlphaFoldDB" id="A0AAU8U3S8"/>
<sequence>MENGGCKLMWNDQYQGLTDEEVQAKVAEGQVNQTSHSTQKTTAEIIIENFFTLFNALNFLLAFLLLLVGAYSNMAFIAIIILNIIIGIVQELRARDLVSKLTILSNKPVKVIRNRQEAIVPSTELVVGDLIILESGDQVPSDANVVDGSSEVNESLLTGESDAILKQAGDELLSGSYLTSGQLLAELIHVGDDNYAEQLVAETKSQPYARSELTDAIKKIAKFTSYIIVPLGILLFLQAFFLRSDTVDVAVINSVAALIGMLPKGLVLLISLALSTAVLKLGKKNVLVQNMYAVEALAHMDMLCLDKTGTITQGKMSVEGIFPLNSISDKDLLAKLANYTTASTDSNLTMTALKDHFDGQVSTLEALQVTPFSSERKWGAISFEGAGTIFVGAAEYLIDEPIEQVITAQNDGLRVLLVGQSTDLLDDKTEIANLAIKPIGYITLSDPIRPNSKSTLEFFQNEGVDIKIISGDNPQTVARVAKNAGLAGDAQAIDMSQIQAEADVRAAAHQYNVFGRVSPQQKKLLVAEFQDEDHIVGMTGDGVNDILALSQADLSITMAEGDGATRQMADLILVNSDFGDLPAVISEGRRVVNNITRSSSVFFIKTLYSLIVTLICIALNFPFPFIPLQITMIDAFIEGYPAFFTSFEPNNQQVKERFLPKSLAAALPSALTVSVAIFASLVMVKLGIIDFETARTFDYVMLTGVSLFAVWQSCLPFNKLRLFLASTATFAMLAVALVLPHFSDILTIQPMTANETLISLALLALAFAFWKMVNRYQDRFKAFFTRMNF</sequence>
<dbReference type="PRINTS" id="PR00119">
    <property type="entry name" value="CATATPASE"/>
</dbReference>
<feature type="transmembrane region" description="Helical" evidence="6">
    <location>
        <begin position="607"/>
        <end position="626"/>
    </location>
</feature>
<feature type="transmembrane region" description="Helical" evidence="6">
    <location>
        <begin position="720"/>
        <end position="739"/>
    </location>
</feature>
<reference evidence="9" key="2">
    <citation type="submission" date="2016-01" db="EMBL/GenBank/DDBJ databases">
        <title>Six Aerococcus type strain genome sequencing and assembly using PacBio and Illumina Hiseq.</title>
        <authorList>
            <person name="Carkaci D."/>
            <person name="Dargis R."/>
            <person name="Nielsen X.C."/>
            <person name="Skovgaard O."/>
            <person name="Fuursted K."/>
            <person name="Christensen J.J."/>
        </authorList>
    </citation>
    <scope>NUCLEOTIDE SEQUENCE [LARGE SCALE GENOMIC DNA]</scope>
    <source>
        <strain evidence="9">CCUG4311</strain>
    </source>
</reference>
<feature type="transmembrane region" description="Helical" evidence="6">
    <location>
        <begin position="50"/>
        <end position="68"/>
    </location>
</feature>
<feature type="transmembrane region" description="Helical" evidence="6">
    <location>
        <begin position="663"/>
        <end position="684"/>
    </location>
</feature>
<evidence type="ECO:0000256" key="3">
    <source>
        <dbReference type="ARBA" id="ARBA00022967"/>
    </source>
</evidence>
<dbReference type="SUPFAM" id="SSF81665">
    <property type="entry name" value="Calcium ATPase, transmembrane domain M"/>
    <property type="match status" value="1"/>
</dbReference>
<evidence type="ECO:0000256" key="5">
    <source>
        <dbReference type="ARBA" id="ARBA00023136"/>
    </source>
</evidence>
<feature type="domain" description="P-type ATPase A" evidence="7">
    <location>
        <begin position="105"/>
        <end position="203"/>
    </location>
</feature>
<feature type="transmembrane region" description="Helical" evidence="6">
    <location>
        <begin position="254"/>
        <end position="279"/>
    </location>
</feature>
<dbReference type="GO" id="GO:0005524">
    <property type="term" value="F:ATP binding"/>
    <property type="evidence" value="ECO:0007669"/>
    <property type="project" value="InterPro"/>
</dbReference>
<dbReference type="SFLD" id="SFLDS00003">
    <property type="entry name" value="Haloacid_Dehalogenase"/>
    <property type="match status" value="1"/>
</dbReference>
<organism evidence="8 9">
    <name type="scientific">Aerococcus viridans</name>
    <dbReference type="NCBI Taxonomy" id="1377"/>
    <lineage>
        <taxon>Bacteria</taxon>
        <taxon>Bacillati</taxon>
        <taxon>Bacillota</taxon>
        <taxon>Bacilli</taxon>
        <taxon>Lactobacillales</taxon>
        <taxon>Aerococcaceae</taxon>
        <taxon>Aerococcus</taxon>
    </lineage>
</organism>
<dbReference type="InterPro" id="IPR023298">
    <property type="entry name" value="ATPase_P-typ_TM_dom_sf"/>
</dbReference>
<dbReference type="Pfam" id="PF00702">
    <property type="entry name" value="Hydrolase"/>
    <property type="match status" value="1"/>
</dbReference>
<reference evidence="8 9" key="1">
    <citation type="journal article" date="2016" name="Genome Announc.">
        <title>Complete Genome Sequences of Aerococcus christensenii CCUG 28831T, Aerococcus sanguinicola CCUG 43001T, Aerococcus urinae CCUG 36881T, Aerococcus urinaeequi CCUG 28094T, Aerococcus urinaehominis CCUG 42038 BT, and Aerococcus viridans CCUG 4311T.</title>
        <authorList>
            <person name="Carkaci D."/>
            <person name="Dargis R."/>
            <person name="Nielsen X.C."/>
            <person name="Skovgaard O."/>
            <person name="Fuursted K."/>
            <person name="Christensen J.J."/>
        </authorList>
    </citation>
    <scope>NUCLEOTIDE SEQUENCE [LARGE SCALE GENOMIC DNA]</scope>
    <source>
        <strain evidence="8 9">CCUG4311</strain>
    </source>
</reference>
<dbReference type="EMBL" id="CP014164">
    <property type="protein sequence ID" value="AMC00290.1"/>
    <property type="molecule type" value="Genomic_DNA"/>
</dbReference>